<gene>
    <name evidence="5" type="primary">rpmC</name>
    <name evidence="7" type="ORF">DES53_101679</name>
</gene>
<reference evidence="7 8" key="1">
    <citation type="submission" date="2018-06" db="EMBL/GenBank/DDBJ databases">
        <title>Genomic Encyclopedia of Type Strains, Phase IV (KMG-IV): sequencing the most valuable type-strain genomes for metagenomic binning, comparative biology and taxonomic classification.</title>
        <authorList>
            <person name="Goeker M."/>
        </authorList>
    </citation>
    <scope>NUCLEOTIDE SEQUENCE [LARGE SCALE GENOMIC DNA]</scope>
    <source>
        <strain evidence="7 8">DSM 25532</strain>
    </source>
</reference>
<dbReference type="Pfam" id="PF00831">
    <property type="entry name" value="Ribosomal_L29"/>
    <property type="match status" value="1"/>
</dbReference>
<evidence type="ECO:0000256" key="5">
    <source>
        <dbReference type="HAMAP-Rule" id="MF_00374"/>
    </source>
</evidence>
<dbReference type="SUPFAM" id="SSF46561">
    <property type="entry name" value="Ribosomal protein L29 (L29p)"/>
    <property type="match status" value="1"/>
</dbReference>
<keyword evidence="8" id="KW-1185">Reference proteome</keyword>
<dbReference type="NCBIfam" id="TIGR00012">
    <property type="entry name" value="L29"/>
    <property type="match status" value="1"/>
</dbReference>
<feature type="compositionally biased region" description="Basic residues" evidence="6">
    <location>
        <begin position="88"/>
        <end position="104"/>
    </location>
</feature>
<sequence length="104" mass="11614">MKVQELRELTNEEIAVRRREARQELLHLSVQQASGQVENTGRFRQIKRGIAQMETILSERRLNIVVTSGPKKEKKAKAEAPAADKPAAKKAAKKAVKKAAKKAE</sequence>
<comment type="caution">
    <text evidence="7">The sequence shown here is derived from an EMBL/GenBank/DDBJ whole genome shotgun (WGS) entry which is preliminary data.</text>
</comment>
<dbReference type="AlphaFoldDB" id="A0A366HW01"/>
<dbReference type="Proteomes" id="UP000253426">
    <property type="component" value="Unassembled WGS sequence"/>
</dbReference>
<dbReference type="FunFam" id="1.10.287.310:FF:000001">
    <property type="entry name" value="50S ribosomal protein L29"/>
    <property type="match status" value="1"/>
</dbReference>
<evidence type="ECO:0000256" key="6">
    <source>
        <dbReference type="SAM" id="MobiDB-lite"/>
    </source>
</evidence>
<dbReference type="InterPro" id="IPR050063">
    <property type="entry name" value="Ribosomal_protein_uL29"/>
</dbReference>
<keyword evidence="3 5" id="KW-0687">Ribonucleoprotein</keyword>
<feature type="region of interest" description="Disordered" evidence="6">
    <location>
        <begin position="68"/>
        <end position="104"/>
    </location>
</feature>
<accession>A0A366HW01</accession>
<evidence type="ECO:0000313" key="7">
    <source>
        <dbReference type="EMBL" id="RBP47879.1"/>
    </source>
</evidence>
<dbReference type="Gene3D" id="1.10.287.310">
    <property type="match status" value="1"/>
</dbReference>
<dbReference type="GO" id="GO:0003735">
    <property type="term" value="F:structural constituent of ribosome"/>
    <property type="evidence" value="ECO:0007669"/>
    <property type="project" value="InterPro"/>
</dbReference>
<dbReference type="InterPro" id="IPR001854">
    <property type="entry name" value="Ribosomal_uL29"/>
</dbReference>
<dbReference type="RefSeq" id="WP_113956778.1">
    <property type="nucleotide sequence ID" value="NZ_QNRR01000001.1"/>
</dbReference>
<comment type="similarity">
    <text evidence="1 5">Belongs to the universal ribosomal protein uL29 family.</text>
</comment>
<protein>
    <recommendedName>
        <fullName evidence="4 5">Large ribosomal subunit protein uL29</fullName>
    </recommendedName>
</protein>
<dbReference type="PANTHER" id="PTHR10916:SF0">
    <property type="entry name" value="LARGE RIBOSOMAL SUBUNIT PROTEIN UL29C"/>
    <property type="match status" value="1"/>
</dbReference>
<dbReference type="GO" id="GO:0006412">
    <property type="term" value="P:translation"/>
    <property type="evidence" value="ECO:0007669"/>
    <property type="project" value="UniProtKB-UniRule"/>
</dbReference>
<dbReference type="OrthoDB" id="9815192at2"/>
<evidence type="ECO:0000313" key="8">
    <source>
        <dbReference type="Proteomes" id="UP000253426"/>
    </source>
</evidence>
<organism evidence="7 8">
    <name type="scientific">Roseimicrobium gellanilyticum</name>
    <dbReference type="NCBI Taxonomy" id="748857"/>
    <lineage>
        <taxon>Bacteria</taxon>
        <taxon>Pseudomonadati</taxon>
        <taxon>Verrucomicrobiota</taxon>
        <taxon>Verrucomicrobiia</taxon>
        <taxon>Verrucomicrobiales</taxon>
        <taxon>Verrucomicrobiaceae</taxon>
        <taxon>Roseimicrobium</taxon>
    </lineage>
</organism>
<dbReference type="EMBL" id="QNRR01000001">
    <property type="protein sequence ID" value="RBP47879.1"/>
    <property type="molecule type" value="Genomic_DNA"/>
</dbReference>
<evidence type="ECO:0000256" key="1">
    <source>
        <dbReference type="ARBA" id="ARBA00009254"/>
    </source>
</evidence>
<proteinExistence type="inferred from homology"/>
<dbReference type="PANTHER" id="PTHR10916">
    <property type="entry name" value="60S RIBOSOMAL PROTEIN L35/50S RIBOSOMAL PROTEIN L29"/>
    <property type="match status" value="1"/>
</dbReference>
<dbReference type="HAMAP" id="MF_00374">
    <property type="entry name" value="Ribosomal_uL29"/>
    <property type="match status" value="1"/>
</dbReference>
<dbReference type="InterPro" id="IPR036049">
    <property type="entry name" value="Ribosomal_uL29_sf"/>
</dbReference>
<evidence type="ECO:0000256" key="2">
    <source>
        <dbReference type="ARBA" id="ARBA00022980"/>
    </source>
</evidence>
<evidence type="ECO:0000256" key="4">
    <source>
        <dbReference type="ARBA" id="ARBA00035204"/>
    </source>
</evidence>
<keyword evidence="2 5" id="KW-0689">Ribosomal protein</keyword>
<dbReference type="GO" id="GO:0022625">
    <property type="term" value="C:cytosolic large ribosomal subunit"/>
    <property type="evidence" value="ECO:0007669"/>
    <property type="project" value="TreeGrafter"/>
</dbReference>
<dbReference type="CDD" id="cd00427">
    <property type="entry name" value="Ribosomal_L29_HIP"/>
    <property type="match status" value="1"/>
</dbReference>
<name>A0A366HW01_9BACT</name>
<evidence type="ECO:0000256" key="3">
    <source>
        <dbReference type="ARBA" id="ARBA00023274"/>
    </source>
</evidence>